<dbReference type="eggNOG" id="COG4991">
    <property type="taxonomic scope" value="Bacteria"/>
</dbReference>
<keyword evidence="10" id="KW-1185">Reference proteome</keyword>
<sequence precursor="true">MAAAHRLSFAIVFAFIFFVASPAWSAYYVTDEHEFTLRTGPNTTHKIIQMLPTGSSLELLEDGDEWARVRTEKGREGWVAKRFIMQEMPKAMVLDQARKRYAQLQEDSKTALEQARALGVENKDLQVSLESAKAELARVSQEYETLRAESSEVIELKQQYQTASVGLESISGLVAKLTKENESLLSAESLNWFLAGAAAVLVPWLLGSVVGRFGGKRRERISF</sequence>
<evidence type="ECO:0000256" key="7">
    <source>
        <dbReference type="SAM" id="Phobius"/>
    </source>
</evidence>
<dbReference type="SMART" id="SM00287">
    <property type="entry name" value="SH3b"/>
    <property type="match status" value="1"/>
</dbReference>
<dbReference type="InterPro" id="IPR016476">
    <property type="entry name" value="SH3_dom_pro"/>
</dbReference>
<keyword evidence="6" id="KW-0175">Coiled coil</keyword>
<dbReference type="NCBIfam" id="TIGR04211">
    <property type="entry name" value="SH3_and_anchor"/>
    <property type="match status" value="1"/>
</dbReference>
<dbReference type="Pfam" id="PF08239">
    <property type="entry name" value="SH3_3"/>
    <property type="match status" value="1"/>
</dbReference>
<gene>
    <name evidence="9" type="ORF">Desaf_2113</name>
</gene>
<evidence type="ECO:0000313" key="10">
    <source>
        <dbReference type="Proteomes" id="UP000007844"/>
    </source>
</evidence>
<feature type="domain" description="SH3b" evidence="8">
    <location>
        <begin position="24"/>
        <end position="88"/>
    </location>
</feature>
<dbReference type="EMBL" id="CP003221">
    <property type="protein sequence ID" value="EGJ50442.1"/>
    <property type="molecule type" value="Genomic_DNA"/>
</dbReference>
<name>F3Z3Z0_DESAF</name>
<evidence type="ECO:0000256" key="3">
    <source>
        <dbReference type="ARBA" id="ARBA00022729"/>
    </source>
</evidence>
<evidence type="ECO:0000256" key="1">
    <source>
        <dbReference type="ARBA" id="ARBA00004167"/>
    </source>
</evidence>
<comment type="subcellular location">
    <subcellularLocation>
        <location evidence="1">Membrane</location>
        <topology evidence="1">Single-pass membrane protein</topology>
    </subcellularLocation>
</comment>
<dbReference type="AlphaFoldDB" id="F3Z3Z0"/>
<protein>
    <submittedName>
        <fullName evidence="9">SH3 type 3 domain protein</fullName>
    </submittedName>
</protein>
<dbReference type="Gene3D" id="2.30.30.40">
    <property type="entry name" value="SH3 Domains"/>
    <property type="match status" value="1"/>
</dbReference>
<keyword evidence="2 7" id="KW-0812">Transmembrane</keyword>
<evidence type="ECO:0000256" key="6">
    <source>
        <dbReference type="SAM" id="Coils"/>
    </source>
</evidence>
<dbReference type="STRING" id="690850.Desaf_2113"/>
<dbReference type="RefSeq" id="WP_014260185.1">
    <property type="nucleotide sequence ID" value="NC_016629.1"/>
</dbReference>
<organism evidence="9 10">
    <name type="scientific">Desulfocurvibacter africanus subsp. africanus str. Walvis Bay</name>
    <dbReference type="NCBI Taxonomy" id="690850"/>
    <lineage>
        <taxon>Bacteria</taxon>
        <taxon>Pseudomonadati</taxon>
        <taxon>Thermodesulfobacteriota</taxon>
        <taxon>Desulfovibrionia</taxon>
        <taxon>Desulfovibrionales</taxon>
        <taxon>Desulfovibrionaceae</taxon>
        <taxon>Desulfocurvibacter</taxon>
    </lineage>
</organism>
<dbReference type="KEGG" id="daf:Desaf_2113"/>
<feature type="coiled-coil region" evidence="6">
    <location>
        <begin position="94"/>
        <end position="149"/>
    </location>
</feature>
<dbReference type="InterPro" id="IPR003646">
    <property type="entry name" value="SH3-like_bac-type"/>
</dbReference>
<keyword evidence="3" id="KW-0732">Signal</keyword>
<dbReference type="HOGENOM" id="CLU_094106_1_1_7"/>
<reference evidence="9 10" key="1">
    <citation type="journal article" date="2011" name="J. Bacteriol.">
        <title>Genome sequence of the mercury-methylating and pleomorphic Desulfovibrio africanus Strain Walvis Bay.</title>
        <authorList>
            <person name="Brown S.D."/>
            <person name="Wall J.D."/>
            <person name="Kucken A.M."/>
            <person name="Gilmour C.C."/>
            <person name="Podar M."/>
            <person name="Brandt C.C."/>
            <person name="Teshima H."/>
            <person name="Detter J.C."/>
            <person name="Han C.S."/>
            <person name="Land M.L."/>
            <person name="Lucas S."/>
            <person name="Han J."/>
            <person name="Pennacchio L."/>
            <person name="Nolan M."/>
            <person name="Pitluck S."/>
            <person name="Woyke T."/>
            <person name="Goodwin L."/>
            <person name="Palumbo A.V."/>
            <person name="Elias D.A."/>
        </authorList>
    </citation>
    <scope>NUCLEOTIDE SEQUENCE [LARGE SCALE GENOMIC DNA]</scope>
    <source>
        <strain evidence="9 10">Walvis Bay</strain>
    </source>
</reference>
<evidence type="ECO:0000313" key="9">
    <source>
        <dbReference type="EMBL" id="EGJ50442.1"/>
    </source>
</evidence>
<dbReference type="GO" id="GO:0016020">
    <property type="term" value="C:membrane"/>
    <property type="evidence" value="ECO:0007669"/>
    <property type="project" value="UniProtKB-SubCell"/>
</dbReference>
<accession>F3Z3Z0</accession>
<feature type="transmembrane region" description="Helical" evidence="7">
    <location>
        <begin position="192"/>
        <end position="213"/>
    </location>
</feature>
<proteinExistence type="predicted"/>
<dbReference type="Proteomes" id="UP000007844">
    <property type="component" value="Chromosome"/>
</dbReference>
<evidence type="ECO:0000256" key="2">
    <source>
        <dbReference type="ARBA" id="ARBA00022692"/>
    </source>
</evidence>
<evidence type="ECO:0000256" key="4">
    <source>
        <dbReference type="ARBA" id="ARBA00022989"/>
    </source>
</evidence>
<keyword evidence="5 7" id="KW-0472">Membrane</keyword>
<keyword evidence="4 7" id="KW-1133">Transmembrane helix</keyword>
<evidence type="ECO:0000256" key="5">
    <source>
        <dbReference type="ARBA" id="ARBA00023136"/>
    </source>
</evidence>
<evidence type="ECO:0000259" key="8">
    <source>
        <dbReference type="SMART" id="SM00287"/>
    </source>
</evidence>